<dbReference type="InterPro" id="IPR003171">
    <property type="entry name" value="Mehydrof_redctse-like"/>
</dbReference>
<evidence type="ECO:0000256" key="3">
    <source>
        <dbReference type="ARBA" id="ARBA00022630"/>
    </source>
</evidence>
<dbReference type="Pfam" id="PF02219">
    <property type="entry name" value="MTHFR"/>
    <property type="match status" value="1"/>
</dbReference>
<organism evidence="8 10">
    <name type="scientific">Moritella viscosa</name>
    <dbReference type="NCBI Taxonomy" id="80854"/>
    <lineage>
        <taxon>Bacteria</taxon>
        <taxon>Pseudomonadati</taxon>
        <taxon>Pseudomonadota</taxon>
        <taxon>Gammaproteobacteria</taxon>
        <taxon>Alteromonadales</taxon>
        <taxon>Moritellaceae</taxon>
        <taxon>Moritella</taxon>
    </lineage>
</organism>
<dbReference type="RefSeq" id="WP_045109094.1">
    <property type="nucleotide sequence ID" value="NZ_CAWQZC010000093.1"/>
</dbReference>
<evidence type="ECO:0000256" key="5">
    <source>
        <dbReference type="ARBA" id="ARBA00023002"/>
    </source>
</evidence>
<dbReference type="InterPro" id="IPR029041">
    <property type="entry name" value="FAD-linked_oxidoreductase-like"/>
</dbReference>
<evidence type="ECO:0000256" key="2">
    <source>
        <dbReference type="ARBA" id="ARBA00004777"/>
    </source>
</evidence>
<dbReference type="GO" id="GO:0004489">
    <property type="term" value="F:methylenetetrahydrofolate reductase [NAD(P)H] activity"/>
    <property type="evidence" value="ECO:0007669"/>
    <property type="project" value="InterPro"/>
</dbReference>
<dbReference type="SUPFAM" id="SSF51730">
    <property type="entry name" value="FAD-linked oxidoreductase"/>
    <property type="match status" value="1"/>
</dbReference>
<sequence>MKYSIELVPRTWETLNTEVEEVSQFSQINTLNIPDLLRFDVRSWDACDRLQDKFDEVIPHLRAIDFDLRNGFPLTDFFRHSKINSVLVVEGDPPQDISHRTYRNTSCELIRIIKKELPYMKVYAAIDQYRTSMRKELDYIHDKIDAGVDGFFTQPFFDLKFLDLYMDMLQDTEVFWGMSPIHSETSKSYWENKNDVVFPSDFEATKEWNINFGRAMIKKVQAKNDNVYFMPIRANASEYLSKLLAED</sequence>
<dbReference type="GO" id="GO:0035999">
    <property type="term" value="P:tetrahydrofolate interconversion"/>
    <property type="evidence" value="ECO:0007669"/>
    <property type="project" value="UniProtKB-UniPathway"/>
</dbReference>
<dbReference type="UniPathway" id="UPA00193"/>
<evidence type="ECO:0000313" key="9">
    <source>
        <dbReference type="Proteomes" id="UP000182660"/>
    </source>
</evidence>
<dbReference type="STRING" id="80854.MVIS_0653"/>
<dbReference type="Gene3D" id="3.20.20.220">
    <property type="match status" value="1"/>
</dbReference>
<protein>
    <recommendedName>
        <fullName evidence="6">Methylenetetrahydrofolate reductase</fullName>
    </recommendedName>
</protein>
<dbReference type="EMBL" id="FPLD01000011">
    <property type="protein sequence ID" value="SGY84176.1"/>
    <property type="molecule type" value="Genomic_DNA"/>
</dbReference>
<proteinExistence type="inferred from homology"/>
<dbReference type="GeneID" id="61294109"/>
<dbReference type="HOGENOM" id="CLU_1110003_0_0_6"/>
<evidence type="ECO:0000313" key="10">
    <source>
        <dbReference type="Proteomes" id="UP000183794"/>
    </source>
</evidence>
<evidence type="ECO:0000313" key="8">
    <source>
        <dbReference type="EMBL" id="SGY84176.1"/>
    </source>
</evidence>
<dbReference type="OrthoDB" id="9803687at2"/>
<keyword evidence="9" id="KW-1185">Reference proteome</keyword>
<accession>A0A090IDF7</accession>
<dbReference type="PATRIC" id="fig|80854.5.peg.684"/>
<reference evidence="7 9" key="2">
    <citation type="submission" date="2016-11" db="EMBL/GenBank/DDBJ databases">
        <authorList>
            <person name="Klemetsen T."/>
        </authorList>
    </citation>
    <scope>NUCLEOTIDE SEQUENCE [LARGE SCALE GENOMIC DNA]</scope>
    <source>
        <strain evidence="7">MT 2528</strain>
    </source>
</reference>
<evidence type="ECO:0000256" key="4">
    <source>
        <dbReference type="ARBA" id="ARBA00022827"/>
    </source>
</evidence>
<keyword evidence="4 6" id="KW-0274">FAD</keyword>
<comment type="pathway">
    <text evidence="2 6">One-carbon metabolism; tetrahydrofolate interconversion.</text>
</comment>
<dbReference type="AlphaFoldDB" id="A0A090IDF7"/>
<evidence type="ECO:0000256" key="1">
    <source>
        <dbReference type="ARBA" id="ARBA00001974"/>
    </source>
</evidence>
<evidence type="ECO:0000256" key="6">
    <source>
        <dbReference type="RuleBase" id="RU003862"/>
    </source>
</evidence>
<comment type="cofactor">
    <cofactor evidence="1 6">
        <name>FAD</name>
        <dbReference type="ChEBI" id="CHEBI:57692"/>
    </cofactor>
</comment>
<name>A0A090IDF7_9GAMM</name>
<comment type="similarity">
    <text evidence="6">Belongs to the methylenetetrahydrofolate reductase family.</text>
</comment>
<reference evidence="8 10" key="1">
    <citation type="submission" date="2016-11" db="EMBL/GenBank/DDBJ databases">
        <authorList>
            <person name="Jaros S."/>
            <person name="Januszkiewicz K."/>
            <person name="Wedrychowicz H."/>
        </authorList>
    </citation>
    <scope>NUCLEOTIDE SEQUENCE [LARGE SCALE GENOMIC DNA]</scope>
    <source>
        <strain evidence="8">NVI 5450</strain>
    </source>
</reference>
<dbReference type="GO" id="GO:0006555">
    <property type="term" value="P:methionine metabolic process"/>
    <property type="evidence" value="ECO:0007669"/>
    <property type="project" value="InterPro"/>
</dbReference>
<keyword evidence="3 6" id="KW-0285">Flavoprotein</keyword>
<keyword evidence="5 6" id="KW-0560">Oxidoreductase</keyword>
<evidence type="ECO:0000313" key="7">
    <source>
        <dbReference type="EMBL" id="SGY83152.1"/>
    </source>
</evidence>
<gene>
    <name evidence="7" type="ORF">MT2528_0376</name>
    <name evidence="8" type="ORF">NVI5450_0360</name>
</gene>
<dbReference type="EMBL" id="FPLJ01000013">
    <property type="protein sequence ID" value="SGY83152.1"/>
    <property type="molecule type" value="Genomic_DNA"/>
</dbReference>
<dbReference type="Proteomes" id="UP000182660">
    <property type="component" value="Unassembled WGS sequence"/>
</dbReference>
<dbReference type="Proteomes" id="UP000183794">
    <property type="component" value="Unassembled WGS sequence"/>
</dbReference>
<dbReference type="KEGG" id="mvs:MVIS_0653"/>